<proteinExistence type="predicted"/>
<organism evidence="1 2">
    <name type="scientific">Auriscalpium vulgare</name>
    <dbReference type="NCBI Taxonomy" id="40419"/>
    <lineage>
        <taxon>Eukaryota</taxon>
        <taxon>Fungi</taxon>
        <taxon>Dikarya</taxon>
        <taxon>Basidiomycota</taxon>
        <taxon>Agaricomycotina</taxon>
        <taxon>Agaricomycetes</taxon>
        <taxon>Russulales</taxon>
        <taxon>Auriscalpiaceae</taxon>
        <taxon>Auriscalpium</taxon>
    </lineage>
</organism>
<evidence type="ECO:0000313" key="2">
    <source>
        <dbReference type="Proteomes" id="UP000814033"/>
    </source>
</evidence>
<name>A0ACB8RUB8_9AGAM</name>
<reference evidence="1" key="1">
    <citation type="submission" date="2021-02" db="EMBL/GenBank/DDBJ databases">
        <authorList>
            <consortium name="DOE Joint Genome Institute"/>
            <person name="Ahrendt S."/>
            <person name="Looney B.P."/>
            <person name="Miyauchi S."/>
            <person name="Morin E."/>
            <person name="Drula E."/>
            <person name="Courty P.E."/>
            <person name="Chicoki N."/>
            <person name="Fauchery L."/>
            <person name="Kohler A."/>
            <person name="Kuo A."/>
            <person name="Labutti K."/>
            <person name="Pangilinan J."/>
            <person name="Lipzen A."/>
            <person name="Riley R."/>
            <person name="Andreopoulos W."/>
            <person name="He G."/>
            <person name="Johnson J."/>
            <person name="Barry K.W."/>
            <person name="Grigoriev I.V."/>
            <person name="Nagy L."/>
            <person name="Hibbett D."/>
            <person name="Henrissat B."/>
            <person name="Matheny P.B."/>
            <person name="Labbe J."/>
            <person name="Martin F."/>
        </authorList>
    </citation>
    <scope>NUCLEOTIDE SEQUENCE</scope>
    <source>
        <strain evidence="1">FP105234-sp</strain>
    </source>
</reference>
<dbReference type="Proteomes" id="UP000814033">
    <property type="component" value="Unassembled WGS sequence"/>
</dbReference>
<keyword evidence="2" id="KW-1185">Reference proteome</keyword>
<comment type="caution">
    <text evidence="1">The sequence shown here is derived from an EMBL/GenBank/DDBJ whole genome shotgun (WGS) entry which is preliminary data.</text>
</comment>
<gene>
    <name evidence="1" type="ORF">FA95DRAFT_1492871</name>
</gene>
<accession>A0ACB8RUB8</accession>
<protein>
    <submittedName>
        <fullName evidence="1">Uncharacterized protein</fullName>
    </submittedName>
</protein>
<evidence type="ECO:0000313" key="1">
    <source>
        <dbReference type="EMBL" id="KAI0047191.1"/>
    </source>
</evidence>
<reference evidence="1" key="2">
    <citation type="journal article" date="2022" name="New Phytol.">
        <title>Evolutionary transition to the ectomycorrhizal habit in the genomes of a hyperdiverse lineage of mushroom-forming fungi.</title>
        <authorList>
            <person name="Looney B."/>
            <person name="Miyauchi S."/>
            <person name="Morin E."/>
            <person name="Drula E."/>
            <person name="Courty P.E."/>
            <person name="Kohler A."/>
            <person name="Kuo A."/>
            <person name="LaButti K."/>
            <person name="Pangilinan J."/>
            <person name="Lipzen A."/>
            <person name="Riley R."/>
            <person name="Andreopoulos W."/>
            <person name="He G."/>
            <person name="Johnson J."/>
            <person name="Nolan M."/>
            <person name="Tritt A."/>
            <person name="Barry K.W."/>
            <person name="Grigoriev I.V."/>
            <person name="Nagy L.G."/>
            <person name="Hibbett D."/>
            <person name="Henrissat B."/>
            <person name="Matheny P.B."/>
            <person name="Labbe J."/>
            <person name="Martin F.M."/>
        </authorList>
    </citation>
    <scope>NUCLEOTIDE SEQUENCE</scope>
    <source>
        <strain evidence="1">FP105234-sp</strain>
    </source>
</reference>
<sequence length="623" mass="71594">MQSTFRAAADAATSTARGSFLWDQDSGGYSEEWDSKTDFLEWLEDEQRSLVVEYRLVKTESSAGVLWTTKETYVCSRQGTGGISKYEKKHPDRERKIESKRTGCSSTIIVKTYPHTTMLLSRYMTQHAHGLHKDNIKYTRLSDKARARIAKMLRAGIPPREIVRHRSDLLLQRQRFRADRESGILDRDSFVKMTDIRRIERLVEAETIRLDQDDGRSCLRWADKLHSVPVAWCIASNGTQETVDFFIGCIQDLSPDVWPLNWMTDRDLAQINVIKLRYPKSRLFLCWWHVLHAWQAHFNTTAFPELWALLKRWIRISNPAEFDLCWTEIKTLPHRPKSVIAYLEHDWIPWVHAWSAVARQGRTIYEESDTNMYLEGYQMVGFEGPDLKARHINEIKKRARTIPSSHIKLLPDGSSLVQSQTKPDIWYIVDPSQHTCTCPDFPRVTYCKHLHAVHPTPESTPDYSSRLPEDLQRRIGKQSVDSVIADLVDLVSDLGNIAPELRALHPAAQALKTIRAEMRRVLAMCETDLEAEKTTVGLPDKRVIGPNQHGWSQTTEVMLGNKKGKKRRQHTDPYAGGERSGKRAKADAHAKSNDQSRYVACVILFECVNRAVAAPRRPLCQEY</sequence>
<dbReference type="EMBL" id="MU275909">
    <property type="protein sequence ID" value="KAI0047191.1"/>
    <property type="molecule type" value="Genomic_DNA"/>
</dbReference>